<dbReference type="AlphaFoldDB" id="A0AAV7TM78"/>
<dbReference type="Pfam" id="PF14670">
    <property type="entry name" value="FXa_inhibition"/>
    <property type="match status" value="1"/>
</dbReference>
<name>A0AAV7TM78_PLEWA</name>
<evidence type="ECO:0000259" key="10">
    <source>
        <dbReference type="PROSITE" id="PS50026"/>
    </source>
</evidence>
<feature type="domain" description="VWFC" evidence="11">
    <location>
        <begin position="693"/>
        <end position="751"/>
    </location>
</feature>
<dbReference type="Pfam" id="PF00093">
    <property type="entry name" value="VWC"/>
    <property type="match status" value="2"/>
</dbReference>
<feature type="domain" description="VWFC" evidence="11">
    <location>
        <begin position="809"/>
        <end position="871"/>
    </location>
</feature>
<feature type="domain" description="VWFC" evidence="11">
    <location>
        <begin position="565"/>
        <end position="626"/>
    </location>
</feature>
<organism evidence="12 13">
    <name type="scientific">Pleurodeles waltl</name>
    <name type="common">Iberian ribbed newt</name>
    <dbReference type="NCBI Taxonomy" id="8319"/>
    <lineage>
        <taxon>Eukaryota</taxon>
        <taxon>Metazoa</taxon>
        <taxon>Chordata</taxon>
        <taxon>Craniata</taxon>
        <taxon>Vertebrata</taxon>
        <taxon>Euteleostomi</taxon>
        <taxon>Amphibia</taxon>
        <taxon>Batrachia</taxon>
        <taxon>Caudata</taxon>
        <taxon>Salamandroidea</taxon>
        <taxon>Salamandridae</taxon>
        <taxon>Pleurodelinae</taxon>
        <taxon>Pleurodeles</taxon>
    </lineage>
</organism>
<dbReference type="EMBL" id="JANPWB010000006">
    <property type="protein sequence ID" value="KAJ1177039.1"/>
    <property type="molecule type" value="Genomic_DNA"/>
</dbReference>
<keyword evidence="6" id="KW-1015">Disulfide bond</keyword>
<dbReference type="GO" id="GO:0005509">
    <property type="term" value="F:calcium ion binding"/>
    <property type="evidence" value="ECO:0007669"/>
    <property type="project" value="InterPro"/>
</dbReference>
<evidence type="ECO:0000256" key="5">
    <source>
        <dbReference type="ARBA" id="ARBA00022737"/>
    </source>
</evidence>
<dbReference type="PROSITE" id="PS50026">
    <property type="entry name" value="EGF_3"/>
    <property type="match status" value="1"/>
</dbReference>
<dbReference type="SMART" id="SM00214">
    <property type="entry name" value="VWC"/>
    <property type="match status" value="7"/>
</dbReference>
<dbReference type="InterPro" id="IPR001007">
    <property type="entry name" value="VWF_dom"/>
</dbReference>
<dbReference type="CDD" id="cd00054">
    <property type="entry name" value="EGF_CA"/>
    <property type="match status" value="2"/>
</dbReference>
<dbReference type="PROSITE" id="PS01186">
    <property type="entry name" value="EGF_2"/>
    <property type="match status" value="4"/>
</dbReference>
<evidence type="ECO:0000259" key="11">
    <source>
        <dbReference type="PROSITE" id="PS50184"/>
    </source>
</evidence>
<dbReference type="SMART" id="SM00179">
    <property type="entry name" value="EGF_CA"/>
    <property type="match status" value="5"/>
</dbReference>
<dbReference type="InterPro" id="IPR026823">
    <property type="entry name" value="cEGF"/>
</dbReference>
<sequence>MLWKSLLQVSCLFLCTGLTRGRIYSARKKPAGSALQRNRFGPHMCHSAVGAGIGCCPGWAPSPITGLCVIPLCSFGCGSGSCIAPNVCSCRGGQQSISCPDDGAATGFLSQYAEVSPGKTSSSCLSAMCEQSCLLISGSPVCSCFHGYSLSKDGRSCYDVDECSRSRSPGPCQQQCRNSLGSYRCLCFHGYQIASNGRSCIPLTAMTAVEVPGGCGEYGCTLTCNHGGCEHISRVCPPGFTMREMENGVTCIDIDECETASCDGICLNTDGGFVCECRPGMQLSADRQSCVDIDECSANRALCQQKCRNSYGSYKCLCSTGFTLHGNGHSCIDVNECRRPSGARLCQHSCQNTFGSFLCACRVGFQLHVDKVSCNDVDECSLSFDHTTSPCRHLCTNTFGSYRCSCHQGYQLASDGHSCEELTDLGATLSLMFSSHKDALPTTFLPPYPQAFMTLPQVLHVDGSLWTEAGCLHCTCQAGIVLCDNVTCSVPCSHPVPMPDECCPSCEGCLFEGIERTEGDVFPPTVDDCIVCICIAGNVTCINPDCPDITCQNPVMSDCCLRCPAECFFHGETFPHGAEFSRDGDKCSSCICRNGEVECFFAPCPTLDCPREDWLLEPGQCCFRCQEFQTVTGCPVDDNGIEFPIGQIWSPGDPCEICVCQADSSVVCKRTDCVETCPHPILIPGQCCPDCSAGCSYGRIVVQNNESFPSPSDSCLTCICLFGSVACSPRECTVSCTYPFHAEGECCPICRDCTYEGRKVLDGQAFLMEKEPCTQCTCQSGEVNCEEITCQVSCSEPYTPPGECCATCSECLYEDQVLEDGGYYVSKADPCILCYCEAGNVHCDWRGDSCPLLVCEQPPVHAAGTCCPVCPEDDELPLDSHILSHFEEMEPMKYFRNPRGVTNQLVKAVNALTPATYPKEQSKLRKLILRRKSFSAQTCGFLLTSRLLKLKNVSFHKGADTSDQTVHSFLIVLQTAEADECFLP</sequence>
<feature type="chain" id="PRO_5043316816" description="von Willebrand factor C and EGF domain-containing protein" evidence="9">
    <location>
        <begin position="22"/>
        <end position="984"/>
    </location>
</feature>
<dbReference type="InterPro" id="IPR018097">
    <property type="entry name" value="EGF_Ca-bd_CS"/>
</dbReference>
<evidence type="ECO:0000256" key="7">
    <source>
        <dbReference type="ARBA" id="ARBA00023180"/>
    </source>
</evidence>
<feature type="domain" description="EGF-like" evidence="10">
    <location>
        <begin position="376"/>
        <end position="420"/>
    </location>
</feature>
<dbReference type="PROSITE" id="PS50184">
    <property type="entry name" value="VWFC_2"/>
    <property type="match status" value="6"/>
</dbReference>
<proteinExistence type="predicted"/>
<dbReference type="Gene3D" id="2.10.70.10">
    <property type="entry name" value="Complement Module, domain 1"/>
    <property type="match status" value="1"/>
</dbReference>
<dbReference type="PANTHER" id="PTHR47333">
    <property type="entry name" value="VON WILLEBRAND FACTOR C AND EGF DOMAIN-CONTAINING PROTEIN"/>
    <property type="match status" value="1"/>
</dbReference>
<dbReference type="InterPro" id="IPR001881">
    <property type="entry name" value="EGF-like_Ca-bd_dom"/>
</dbReference>
<evidence type="ECO:0008006" key="14">
    <source>
        <dbReference type="Google" id="ProtNLM"/>
    </source>
</evidence>
<dbReference type="GO" id="GO:0005576">
    <property type="term" value="C:extracellular region"/>
    <property type="evidence" value="ECO:0007669"/>
    <property type="project" value="UniProtKB-SubCell"/>
</dbReference>
<evidence type="ECO:0000256" key="8">
    <source>
        <dbReference type="PROSITE-ProRule" id="PRU00076"/>
    </source>
</evidence>
<evidence type="ECO:0000256" key="9">
    <source>
        <dbReference type="SAM" id="SignalP"/>
    </source>
</evidence>
<keyword evidence="7" id="KW-0325">Glycoprotein</keyword>
<reference evidence="12" key="1">
    <citation type="journal article" date="2022" name="bioRxiv">
        <title>Sequencing and chromosome-scale assembly of the giantPleurodeles waltlgenome.</title>
        <authorList>
            <person name="Brown T."/>
            <person name="Elewa A."/>
            <person name="Iarovenko S."/>
            <person name="Subramanian E."/>
            <person name="Araus A.J."/>
            <person name="Petzold A."/>
            <person name="Susuki M."/>
            <person name="Suzuki K.-i.T."/>
            <person name="Hayashi T."/>
            <person name="Toyoda A."/>
            <person name="Oliveira C."/>
            <person name="Osipova E."/>
            <person name="Leigh N.D."/>
            <person name="Simon A."/>
            <person name="Yun M.H."/>
        </authorList>
    </citation>
    <scope>NUCLEOTIDE SEQUENCE</scope>
    <source>
        <strain evidence="12">20211129_DDA</strain>
        <tissue evidence="12">Liver</tissue>
    </source>
</reference>
<dbReference type="Pfam" id="PF12662">
    <property type="entry name" value="cEGF"/>
    <property type="match status" value="3"/>
</dbReference>
<dbReference type="FunFam" id="2.10.25.10:FF:000240">
    <property type="entry name" value="Vitamin K-dependent protein S"/>
    <property type="match status" value="3"/>
</dbReference>
<dbReference type="InterPro" id="IPR009030">
    <property type="entry name" value="Growth_fac_rcpt_cys_sf"/>
</dbReference>
<dbReference type="SMART" id="SM00215">
    <property type="entry name" value="VWC_out"/>
    <property type="match status" value="2"/>
</dbReference>
<dbReference type="PANTHER" id="PTHR47333:SF1">
    <property type="entry name" value="VON WILLEBRAND FACTOR C AND EGF DOMAIN-CONTAINING PROTEIN"/>
    <property type="match status" value="1"/>
</dbReference>
<dbReference type="FunFam" id="2.10.25.10:FF:000361">
    <property type="entry name" value="von Willebrand factor C and EGF domain-containing protein"/>
    <property type="match status" value="1"/>
</dbReference>
<dbReference type="SUPFAM" id="SSF57603">
    <property type="entry name" value="FnI-like domain"/>
    <property type="match status" value="7"/>
</dbReference>
<evidence type="ECO:0000313" key="12">
    <source>
        <dbReference type="EMBL" id="KAJ1177039.1"/>
    </source>
</evidence>
<dbReference type="PROSITE" id="PS00010">
    <property type="entry name" value="ASX_HYDROXYL"/>
    <property type="match status" value="4"/>
</dbReference>
<evidence type="ECO:0000256" key="2">
    <source>
        <dbReference type="ARBA" id="ARBA00022525"/>
    </source>
</evidence>
<comment type="caution">
    <text evidence="8">Lacks conserved residue(s) required for the propagation of feature annotation.</text>
</comment>
<dbReference type="Proteomes" id="UP001066276">
    <property type="component" value="Chromosome 3_2"/>
</dbReference>
<dbReference type="InterPro" id="IPR000742">
    <property type="entry name" value="EGF"/>
</dbReference>
<evidence type="ECO:0000256" key="4">
    <source>
        <dbReference type="ARBA" id="ARBA00022729"/>
    </source>
</evidence>
<evidence type="ECO:0000313" key="13">
    <source>
        <dbReference type="Proteomes" id="UP001066276"/>
    </source>
</evidence>
<comment type="subcellular location">
    <subcellularLocation>
        <location evidence="1">Secreted</location>
    </subcellularLocation>
</comment>
<dbReference type="SMART" id="SM00181">
    <property type="entry name" value="EGF"/>
    <property type="match status" value="8"/>
</dbReference>
<dbReference type="SUPFAM" id="SSF57184">
    <property type="entry name" value="Growth factor receptor domain"/>
    <property type="match status" value="2"/>
</dbReference>
<dbReference type="Gene3D" id="2.10.25.10">
    <property type="entry name" value="Laminin"/>
    <property type="match status" value="7"/>
</dbReference>
<dbReference type="Gene3D" id="6.20.200.20">
    <property type="match status" value="6"/>
</dbReference>
<dbReference type="Pfam" id="PF23334">
    <property type="entry name" value="VWC2L_2nd"/>
    <property type="match status" value="2"/>
</dbReference>
<dbReference type="SUPFAM" id="SSF57196">
    <property type="entry name" value="EGF/Laminin"/>
    <property type="match status" value="2"/>
</dbReference>
<dbReference type="InterPro" id="IPR000152">
    <property type="entry name" value="EGF-type_Asp/Asn_hydroxyl_site"/>
</dbReference>
<feature type="domain" description="VWFC" evidence="11">
    <location>
        <begin position="462"/>
        <end position="507"/>
    </location>
</feature>
<accession>A0AAV7TM78</accession>
<evidence type="ECO:0000256" key="3">
    <source>
        <dbReference type="ARBA" id="ARBA00022536"/>
    </source>
</evidence>
<keyword evidence="4 9" id="KW-0732">Signal</keyword>
<gene>
    <name evidence="12" type="ORF">NDU88_002303</name>
</gene>
<feature type="domain" description="VWFC" evidence="11">
    <location>
        <begin position="751"/>
        <end position="809"/>
    </location>
</feature>
<evidence type="ECO:0000256" key="6">
    <source>
        <dbReference type="ARBA" id="ARBA00023157"/>
    </source>
</evidence>
<keyword evidence="5" id="KW-0677">Repeat</keyword>
<evidence type="ECO:0000256" key="1">
    <source>
        <dbReference type="ARBA" id="ARBA00004613"/>
    </source>
</evidence>
<feature type="signal peptide" evidence="9">
    <location>
        <begin position="1"/>
        <end position="21"/>
    </location>
</feature>
<comment type="caution">
    <text evidence="12">The sequence shown here is derived from an EMBL/GenBank/DDBJ whole genome shotgun (WGS) entry which is preliminary data.</text>
</comment>
<protein>
    <recommendedName>
        <fullName evidence="14">von Willebrand factor C and EGF domain-containing protein</fullName>
    </recommendedName>
</protein>
<dbReference type="PROSITE" id="PS01208">
    <property type="entry name" value="VWFC_1"/>
    <property type="match status" value="1"/>
</dbReference>
<dbReference type="InterPro" id="IPR052080">
    <property type="entry name" value="vWF_C/EGF_Fibrillin"/>
</dbReference>
<dbReference type="PROSITE" id="PS01187">
    <property type="entry name" value="EGF_CA"/>
    <property type="match status" value="2"/>
</dbReference>
<keyword evidence="3 8" id="KW-0245">EGF-like domain</keyword>
<feature type="domain" description="VWFC" evidence="11">
    <location>
        <begin position="632"/>
        <end position="692"/>
    </location>
</feature>
<keyword evidence="13" id="KW-1185">Reference proteome</keyword>
<keyword evidence="2" id="KW-0964">Secreted</keyword>